<evidence type="ECO:0000256" key="5">
    <source>
        <dbReference type="ARBA" id="ARBA00023163"/>
    </source>
</evidence>
<keyword evidence="5" id="KW-0804">Transcription</keyword>
<dbReference type="InterPro" id="IPR013324">
    <property type="entry name" value="RNA_pol_sigma_r3/r4-like"/>
</dbReference>
<keyword evidence="4" id="KW-0731">Sigma factor</keyword>
<organism evidence="9 10">
    <name type="scientific">Nonomuraea purpurea</name>
    <dbReference type="NCBI Taxonomy" id="1849276"/>
    <lineage>
        <taxon>Bacteria</taxon>
        <taxon>Bacillati</taxon>
        <taxon>Actinomycetota</taxon>
        <taxon>Actinomycetes</taxon>
        <taxon>Streptosporangiales</taxon>
        <taxon>Streptosporangiaceae</taxon>
        <taxon>Nonomuraea</taxon>
    </lineage>
</organism>
<evidence type="ECO:0000313" key="10">
    <source>
        <dbReference type="Proteomes" id="UP001595851"/>
    </source>
</evidence>
<evidence type="ECO:0000256" key="1">
    <source>
        <dbReference type="ARBA" id="ARBA00010641"/>
    </source>
</evidence>
<dbReference type="InterPro" id="IPR013325">
    <property type="entry name" value="RNA_pol_sigma_r2"/>
</dbReference>
<dbReference type="EMBL" id="JBHSBI010000029">
    <property type="protein sequence ID" value="MFC4013651.1"/>
    <property type="molecule type" value="Genomic_DNA"/>
</dbReference>
<dbReference type="SUPFAM" id="SSF88659">
    <property type="entry name" value="Sigma3 and sigma4 domains of RNA polymerase sigma factors"/>
    <property type="match status" value="1"/>
</dbReference>
<evidence type="ECO:0000256" key="2">
    <source>
        <dbReference type="ARBA" id="ARBA00011344"/>
    </source>
</evidence>
<reference evidence="10" key="1">
    <citation type="journal article" date="2019" name="Int. J. Syst. Evol. Microbiol.">
        <title>The Global Catalogue of Microorganisms (GCM) 10K type strain sequencing project: providing services to taxonomists for standard genome sequencing and annotation.</title>
        <authorList>
            <consortium name="The Broad Institute Genomics Platform"/>
            <consortium name="The Broad Institute Genome Sequencing Center for Infectious Disease"/>
            <person name="Wu L."/>
            <person name="Ma J."/>
        </authorList>
    </citation>
    <scope>NUCLEOTIDE SEQUENCE [LARGE SCALE GENOMIC DNA]</scope>
    <source>
        <strain evidence="10">TBRC 1276</strain>
    </source>
</reference>
<comment type="caution">
    <text evidence="9">The sequence shown here is derived from an EMBL/GenBank/DDBJ whole genome shotgun (WGS) entry which is preliminary data.</text>
</comment>
<accession>A0ABV8GI93</accession>
<name>A0ABV8GI93_9ACTN</name>
<evidence type="ECO:0000256" key="6">
    <source>
        <dbReference type="SAM" id="MobiDB-lite"/>
    </source>
</evidence>
<dbReference type="InterPro" id="IPR013249">
    <property type="entry name" value="RNA_pol_sigma70_r4_t2"/>
</dbReference>
<dbReference type="InterPro" id="IPR007627">
    <property type="entry name" value="RNA_pol_sigma70_r2"/>
</dbReference>
<dbReference type="InterPro" id="IPR032710">
    <property type="entry name" value="NTF2-like_dom_sf"/>
</dbReference>
<gene>
    <name evidence="9" type="ORF">ACFOY2_40925</name>
</gene>
<dbReference type="InterPro" id="IPR052704">
    <property type="entry name" value="ECF_Sigma-70_Domain"/>
</dbReference>
<dbReference type="NCBIfam" id="TIGR02937">
    <property type="entry name" value="sigma70-ECF"/>
    <property type="match status" value="1"/>
</dbReference>
<dbReference type="SUPFAM" id="SSF54427">
    <property type="entry name" value="NTF2-like"/>
    <property type="match status" value="1"/>
</dbReference>
<dbReference type="SUPFAM" id="SSF88946">
    <property type="entry name" value="Sigma2 domain of RNA polymerase sigma factors"/>
    <property type="match status" value="1"/>
</dbReference>
<evidence type="ECO:0000259" key="8">
    <source>
        <dbReference type="Pfam" id="PF08281"/>
    </source>
</evidence>
<dbReference type="InterPro" id="IPR014284">
    <property type="entry name" value="RNA_pol_sigma-70_dom"/>
</dbReference>
<feature type="region of interest" description="Disordered" evidence="6">
    <location>
        <begin position="77"/>
        <end position="97"/>
    </location>
</feature>
<dbReference type="Proteomes" id="UP001595851">
    <property type="component" value="Unassembled WGS sequence"/>
</dbReference>
<comment type="similarity">
    <text evidence="1">Belongs to the sigma-70 factor family. ECF subfamily.</text>
</comment>
<evidence type="ECO:0000313" key="9">
    <source>
        <dbReference type="EMBL" id="MFC4013651.1"/>
    </source>
</evidence>
<dbReference type="Gene3D" id="3.10.450.50">
    <property type="match status" value="1"/>
</dbReference>
<dbReference type="PANTHER" id="PTHR30173:SF43">
    <property type="entry name" value="ECF RNA POLYMERASE SIGMA FACTOR SIGI-RELATED"/>
    <property type="match status" value="1"/>
</dbReference>
<evidence type="ECO:0000259" key="7">
    <source>
        <dbReference type="Pfam" id="PF04542"/>
    </source>
</evidence>
<dbReference type="Pfam" id="PF04542">
    <property type="entry name" value="Sigma70_r2"/>
    <property type="match status" value="1"/>
</dbReference>
<dbReference type="Gene3D" id="1.10.10.10">
    <property type="entry name" value="Winged helix-like DNA-binding domain superfamily/Winged helix DNA-binding domain"/>
    <property type="match status" value="1"/>
</dbReference>
<evidence type="ECO:0000256" key="3">
    <source>
        <dbReference type="ARBA" id="ARBA00023015"/>
    </source>
</evidence>
<protein>
    <submittedName>
        <fullName evidence="9">Sigma-70 family RNA polymerase sigma factor</fullName>
    </submittedName>
</protein>
<keyword evidence="10" id="KW-1185">Reference proteome</keyword>
<feature type="domain" description="RNA polymerase sigma factor 70 region 4 type 2" evidence="8">
    <location>
        <begin position="112"/>
        <end position="163"/>
    </location>
</feature>
<sequence length="292" mass="31573">MNEHDFLTDRFEEYRGHLRAVAYQILGSVAEADDAVQEAWLRLNRSYSSEVENLGGWLTTIVARVALTMLRSRTARSEDPLDVPVPQPAQRGDATDVDPEHHAIVSDSVGLALLVVLDTLAPNERLAFVLHDIFAVPFEEIAPIVDRTPATARKLASRARRRIQGAAPPPGADLARQREIVHAFLSASRHGDFNALLDLLHPDAVLRADRAAIGMGASGLVHGASAVADTISGRALHARLALIDGVPGALWAQAGRPRVAFVFTTSAGKITEINLIANSEHLHTLDLVMLDD</sequence>
<dbReference type="PANTHER" id="PTHR30173">
    <property type="entry name" value="SIGMA 19 FACTOR"/>
    <property type="match status" value="1"/>
</dbReference>
<dbReference type="RefSeq" id="WP_379533509.1">
    <property type="nucleotide sequence ID" value="NZ_JBHSBI010000029.1"/>
</dbReference>
<dbReference type="InterPro" id="IPR036388">
    <property type="entry name" value="WH-like_DNA-bd_sf"/>
</dbReference>
<keyword evidence="3" id="KW-0805">Transcription regulation</keyword>
<dbReference type="Gene3D" id="1.10.1740.10">
    <property type="match status" value="1"/>
</dbReference>
<dbReference type="Pfam" id="PF08281">
    <property type="entry name" value="Sigma70_r4_2"/>
    <property type="match status" value="1"/>
</dbReference>
<proteinExistence type="inferred from homology"/>
<comment type="subunit">
    <text evidence="2">Interacts transiently with the RNA polymerase catalytic core formed by RpoA, RpoB, RpoC and RpoZ (2 alpha, 1 beta, 1 beta' and 1 omega subunit) to form the RNA polymerase holoenzyme that can initiate transcription.</text>
</comment>
<feature type="domain" description="RNA polymerase sigma-70 region 2" evidence="7">
    <location>
        <begin position="11"/>
        <end position="74"/>
    </location>
</feature>
<evidence type="ECO:0000256" key="4">
    <source>
        <dbReference type="ARBA" id="ARBA00023082"/>
    </source>
</evidence>